<name>A0A9X2ENQ7_9GAMM</name>
<keyword evidence="1" id="KW-1133">Transmembrane helix</keyword>
<gene>
    <name evidence="2" type="ORF">MO867_12045</name>
</gene>
<evidence type="ECO:0000256" key="1">
    <source>
        <dbReference type="SAM" id="Phobius"/>
    </source>
</evidence>
<dbReference type="Proteomes" id="UP001139028">
    <property type="component" value="Unassembled WGS sequence"/>
</dbReference>
<accession>A0A9X2ENQ7</accession>
<keyword evidence="1" id="KW-0472">Membrane</keyword>
<feature type="transmembrane region" description="Helical" evidence="1">
    <location>
        <begin position="6"/>
        <end position="25"/>
    </location>
</feature>
<keyword evidence="1" id="KW-0812">Transmembrane</keyword>
<dbReference type="RefSeq" id="WP_252467408.1">
    <property type="nucleotide sequence ID" value="NZ_JALBWM010000048.1"/>
</dbReference>
<evidence type="ECO:0000313" key="2">
    <source>
        <dbReference type="EMBL" id="MCO1335066.1"/>
    </source>
</evidence>
<keyword evidence="3" id="KW-1185">Reference proteome</keyword>
<organism evidence="2 3">
    <name type="scientific">Microbulbifer okhotskensis</name>
    <dbReference type="NCBI Taxonomy" id="2926617"/>
    <lineage>
        <taxon>Bacteria</taxon>
        <taxon>Pseudomonadati</taxon>
        <taxon>Pseudomonadota</taxon>
        <taxon>Gammaproteobacteria</taxon>
        <taxon>Cellvibrionales</taxon>
        <taxon>Microbulbiferaceae</taxon>
        <taxon>Microbulbifer</taxon>
    </lineage>
</organism>
<evidence type="ECO:0000313" key="3">
    <source>
        <dbReference type="Proteomes" id="UP001139028"/>
    </source>
</evidence>
<proteinExistence type="predicted"/>
<comment type="caution">
    <text evidence="2">The sequence shown here is derived from an EMBL/GenBank/DDBJ whole genome shotgun (WGS) entry which is preliminary data.</text>
</comment>
<dbReference type="AlphaFoldDB" id="A0A9X2ENQ7"/>
<sequence>MIANLTYLLIPIIAFIFIYLMRPGALGKAVDRQKSTDYYFNKWNTRIYYSPSGNSFSLGKNHLRGVDISTFQVLGLNKAKDADHNYFEHYCHFQGVFFYSLTRTNIYRMCWYDPLSRRCLPLFIFRTLNQITVLDANTIKNGRNIYEFEPKLGFFKKQIVTEQSAEKEYNLGE</sequence>
<protein>
    <submittedName>
        <fullName evidence="2">Uncharacterized protein</fullName>
    </submittedName>
</protein>
<dbReference type="EMBL" id="JALBWM010000048">
    <property type="protein sequence ID" value="MCO1335066.1"/>
    <property type="molecule type" value="Genomic_DNA"/>
</dbReference>
<reference evidence="2" key="1">
    <citation type="journal article" date="2022" name="Arch. Microbiol.">
        <title>Microbulbifer okhotskensis sp. nov., isolated from a deep bottom sediment of the Okhotsk Sea.</title>
        <authorList>
            <person name="Romanenko L."/>
            <person name="Kurilenko V."/>
            <person name="Otstavnykh N."/>
            <person name="Velansky P."/>
            <person name="Isaeva M."/>
            <person name="Mikhailov V."/>
        </authorList>
    </citation>
    <scope>NUCLEOTIDE SEQUENCE</scope>
    <source>
        <strain evidence="2">OS29</strain>
    </source>
</reference>